<dbReference type="GO" id="GO:0005739">
    <property type="term" value="C:mitochondrion"/>
    <property type="evidence" value="ECO:0007669"/>
    <property type="project" value="TreeGrafter"/>
</dbReference>
<evidence type="ECO:0000256" key="3">
    <source>
        <dbReference type="ARBA" id="ARBA00022723"/>
    </source>
</evidence>
<name>A0A8S0WK18_CYCAE</name>
<dbReference type="InterPro" id="IPR015797">
    <property type="entry name" value="NUDIX_hydrolase-like_dom_sf"/>
</dbReference>
<evidence type="ECO:0000256" key="5">
    <source>
        <dbReference type="ARBA" id="ARBA00022842"/>
    </source>
</evidence>
<comment type="caution">
    <text evidence="8">The sequence shown here is derived from an EMBL/GenBank/DDBJ whole genome shotgun (WGS) entry which is preliminary data.</text>
</comment>
<dbReference type="InterPro" id="IPR000086">
    <property type="entry name" value="NUDIX_hydrolase_dom"/>
</dbReference>
<dbReference type="PANTHER" id="PTHR12318">
    <property type="entry name" value="TESTOSTERONE-REGULATED PROTEIN RP2"/>
    <property type="match status" value="1"/>
</dbReference>
<dbReference type="Gene3D" id="3.90.79.10">
    <property type="entry name" value="Nucleoside Triphosphate Pyrophosphohydrolase"/>
    <property type="match status" value="1"/>
</dbReference>
<dbReference type="SUPFAM" id="SSF55811">
    <property type="entry name" value="Nudix"/>
    <property type="match status" value="1"/>
</dbReference>
<reference evidence="8 9" key="1">
    <citation type="submission" date="2020-01" db="EMBL/GenBank/DDBJ databases">
        <authorList>
            <person name="Gupta K D."/>
        </authorList>
    </citation>
    <scope>NUCLEOTIDE SEQUENCE [LARGE SCALE GENOMIC DNA]</scope>
</reference>
<dbReference type="AlphaFoldDB" id="A0A8S0WK18"/>
<gene>
    <name evidence="8" type="ORF">AAE3_LOCUS13940</name>
</gene>
<evidence type="ECO:0000313" key="8">
    <source>
        <dbReference type="EMBL" id="CAA7271591.1"/>
    </source>
</evidence>
<evidence type="ECO:0000256" key="6">
    <source>
        <dbReference type="ARBA" id="ARBA00023211"/>
    </source>
</evidence>
<evidence type="ECO:0000256" key="2">
    <source>
        <dbReference type="ARBA" id="ARBA00001946"/>
    </source>
</evidence>
<keyword evidence="9" id="KW-1185">Reference proteome</keyword>
<keyword evidence="3" id="KW-0479">Metal-binding</keyword>
<dbReference type="GO" id="GO:0046872">
    <property type="term" value="F:metal ion binding"/>
    <property type="evidence" value="ECO:0007669"/>
    <property type="project" value="UniProtKB-KW"/>
</dbReference>
<accession>A0A8S0WK18</accession>
<dbReference type="GO" id="GO:0016818">
    <property type="term" value="F:hydrolase activity, acting on acid anhydrides, in phosphorus-containing anhydrides"/>
    <property type="evidence" value="ECO:0007669"/>
    <property type="project" value="InterPro"/>
</dbReference>
<keyword evidence="4" id="KW-0378">Hydrolase</keyword>
<feature type="domain" description="Nudix hydrolase" evidence="7">
    <location>
        <begin position="78"/>
        <end position="265"/>
    </location>
</feature>
<dbReference type="EMBL" id="CACVBS010000112">
    <property type="protein sequence ID" value="CAA7271591.1"/>
    <property type="molecule type" value="Genomic_DNA"/>
</dbReference>
<evidence type="ECO:0000259" key="7">
    <source>
        <dbReference type="PROSITE" id="PS51462"/>
    </source>
</evidence>
<organism evidence="8 9">
    <name type="scientific">Cyclocybe aegerita</name>
    <name type="common">Black poplar mushroom</name>
    <name type="synonym">Agrocybe aegerita</name>
    <dbReference type="NCBI Taxonomy" id="1973307"/>
    <lineage>
        <taxon>Eukaryota</taxon>
        <taxon>Fungi</taxon>
        <taxon>Dikarya</taxon>
        <taxon>Basidiomycota</taxon>
        <taxon>Agaricomycotina</taxon>
        <taxon>Agaricomycetes</taxon>
        <taxon>Agaricomycetidae</taxon>
        <taxon>Agaricales</taxon>
        <taxon>Agaricineae</taxon>
        <taxon>Bolbitiaceae</taxon>
        <taxon>Cyclocybe</taxon>
    </lineage>
</organism>
<dbReference type="Pfam" id="PF00293">
    <property type="entry name" value="NUDIX"/>
    <property type="match status" value="1"/>
</dbReference>
<evidence type="ECO:0000256" key="4">
    <source>
        <dbReference type="ARBA" id="ARBA00022801"/>
    </source>
</evidence>
<keyword evidence="5" id="KW-0460">Magnesium</keyword>
<dbReference type="Proteomes" id="UP000467700">
    <property type="component" value="Unassembled WGS sequence"/>
</dbReference>
<dbReference type="OrthoDB" id="1695362at2759"/>
<dbReference type="CDD" id="cd18870">
    <property type="entry name" value="NUDIX_AcylCoAdiphos_Nudt19"/>
    <property type="match status" value="1"/>
</dbReference>
<dbReference type="InterPro" id="IPR039121">
    <property type="entry name" value="NUDT19"/>
</dbReference>
<keyword evidence="6" id="KW-0464">Manganese</keyword>
<proteinExistence type="predicted"/>
<comment type="cofactor">
    <cofactor evidence="2">
        <name>Mg(2+)</name>
        <dbReference type="ChEBI" id="CHEBI:18420"/>
    </cofactor>
</comment>
<comment type="cofactor">
    <cofactor evidence="1">
        <name>Mn(2+)</name>
        <dbReference type="ChEBI" id="CHEBI:29035"/>
    </cofactor>
</comment>
<sequence>METASPSLCRAGKGDGCSNNQILLAARLLKMQHFRPVSSSVRFTPTADRFRVISVLYRPLRRPMSTPRAQMSTSTIPTPRPSASLVVVNNRNEILLVHRNPKASSFGGMHVFPGGNLDTKQDHSIAITAIRETFEESGLLLASSTSSAPLPSDAVLDEARHAIHQQNLEFQTFLQNNGLKADVDALLPFTQWITPVGPPKRFHTQFFVAFLPGVPSSGFSSGAKQERVPKHDGGQEVIEARFVHPQQALDECRERKISLMPPQYYILSTLADVLGGSSNTPDQRRKVEALSRGAFGHMVINPRRLAEDENGRTILTYEGDETRGGSKGRLHRAHAMLKGGASSDITLIRNFDIFTEIEPQAFSPPSKL</sequence>
<protein>
    <recommendedName>
        <fullName evidence="7">Nudix hydrolase domain-containing protein</fullName>
    </recommendedName>
</protein>
<evidence type="ECO:0000313" key="9">
    <source>
        <dbReference type="Proteomes" id="UP000467700"/>
    </source>
</evidence>
<dbReference type="PROSITE" id="PS51462">
    <property type="entry name" value="NUDIX"/>
    <property type="match status" value="1"/>
</dbReference>
<evidence type="ECO:0000256" key="1">
    <source>
        <dbReference type="ARBA" id="ARBA00001936"/>
    </source>
</evidence>
<dbReference type="PANTHER" id="PTHR12318:SF0">
    <property type="entry name" value="ACYL-COENZYME A DIPHOSPHATASE NUDT19"/>
    <property type="match status" value="1"/>
</dbReference>